<dbReference type="InterPro" id="IPR038664">
    <property type="entry name" value="Gar1/Naf1_Cbf5-bd_sf"/>
</dbReference>
<organism evidence="1 2">
    <name type="scientific">Cryptosporidium xiaoi</name>
    <dbReference type="NCBI Taxonomy" id="659607"/>
    <lineage>
        <taxon>Eukaryota</taxon>
        <taxon>Sar</taxon>
        <taxon>Alveolata</taxon>
        <taxon>Apicomplexa</taxon>
        <taxon>Conoidasida</taxon>
        <taxon>Coccidia</taxon>
        <taxon>Eucoccidiorida</taxon>
        <taxon>Eimeriorina</taxon>
        <taxon>Cryptosporidiidae</taxon>
        <taxon>Cryptosporidium</taxon>
    </lineage>
</organism>
<evidence type="ECO:0000313" key="2">
    <source>
        <dbReference type="Proteomes" id="UP001311799"/>
    </source>
</evidence>
<dbReference type="InterPro" id="IPR009000">
    <property type="entry name" value="Transl_B-barrel_sf"/>
</dbReference>
<accession>A0AAV9Y034</accession>
<dbReference type="EMBL" id="JAWDEY010000009">
    <property type="protein sequence ID" value="KAK6590068.1"/>
    <property type="molecule type" value="Genomic_DNA"/>
</dbReference>
<evidence type="ECO:0000313" key="1">
    <source>
        <dbReference type="EMBL" id="KAK6590068.1"/>
    </source>
</evidence>
<dbReference type="AlphaFoldDB" id="A0AAV9Y034"/>
<proteinExistence type="predicted"/>
<keyword evidence="2" id="KW-1185">Reference proteome</keyword>
<reference evidence="1 2" key="1">
    <citation type="submission" date="2023-10" db="EMBL/GenBank/DDBJ databases">
        <title>Comparative genomics analysis reveals potential genetic determinants of host preference in Cryptosporidium xiaoi.</title>
        <authorList>
            <person name="Xiao L."/>
            <person name="Li J."/>
        </authorList>
    </citation>
    <scope>NUCLEOTIDE SEQUENCE [LARGE SCALE GENOMIC DNA]</scope>
    <source>
        <strain evidence="1 2">52996</strain>
    </source>
</reference>
<dbReference type="InterPro" id="IPR007504">
    <property type="entry name" value="H/ACA_rnp_Gar1/Naf1"/>
</dbReference>
<dbReference type="Proteomes" id="UP001311799">
    <property type="component" value="Unassembled WGS sequence"/>
</dbReference>
<name>A0AAV9Y034_9CRYT</name>
<gene>
    <name evidence="1" type="ORF">RS030_182693</name>
</gene>
<sequence length="585" mass="66959">MEKDDEIVIDGETEVDDLLLASKFAELENIKYESILSEVQKNNNKIKCLSNMLTDNEEELSESSSDSENNELDDDIVELIKNEMRYRYKGNYSNDFLNNNKSVRIEQNEFNTNKDNNDMSIDGSGKLSNEYLSKFGIVLDDNDSKKSKNEEVENLDDIGDFDDLSDDDMKVRKEVKEKLNEKNKVDIDGIRTWLPNIEVVDMPEKVDHYLPCEYVGDIYSTINDRQVNGTNDIYIIKSDPSGIILDLGSVVCLEDKTIIGTIIDTFGPINSPFYVLNKQDKIDAGILDVGTKIYCDRKHSTILGKGGKVKQSRLSETSVKNRSNIPLNKKSVHSLFLNKEFLNETSKKSKVINENDSGSELEDGQDNCYEDESGDDIGYGKTELSGKKFTERYDNLGLVQESCIEDTIDRIKNTTTKHKNAANIKCTKQKDINKIKEINDKNIRKIFHNNVNNALNIHKYNRYQSNHELNNYNNHNYINRQNNGTYPNMFIYQTNQMGRYYNNGQIKQTSQNSGIFQNHIQGVYSNSTTQPIYSEFGQDSRSSNDTSIMNFNMHHINTSDGIHRCQIENKTDNYGNSSTIFNKNL</sequence>
<comment type="caution">
    <text evidence="1">The sequence shown here is derived from an EMBL/GenBank/DDBJ whole genome shotgun (WGS) entry which is preliminary data.</text>
</comment>
<dbReference type="GO" id="GO:0001522">
    <property type="term" value="P:pseudouridine synthesis"/>
    <property type="evidence" value="ECO:0007669"/>
    <property type="project" value="InterPro"/>
</dbReference>
<dbReference type="GO" id="GO:0042254">
    <property type="term" value="P:ribosome biogenesis"/>
    <property type="evidence" value="ECO:0007669"/>
    <property type="project" value="InterPro"/>
</dbReference>
<protein>
    <submittedName>
        <fullName evidence="1">Uncharacterized protein</fullName>
    </submittedName>
</protein>
<dbReference type="Pfam" id="PF04410">
    <property type="entry name" value="Gar1"/>
    <property type="match status" value="1"/>
</dbReference>
<dbReference type="Gene3D" id="2.40.10.230">
    <property type="entry name" value="Probable tRNA pseudouridine synthase domain"/>
    <property type="match status" value="1"/>
</dbReference>
<dbReference type="SUPFAM" id="SSF50447">
    <property type="entry name" value="Translation proteins"/>
    <property type="match status" value="1"/>
</dbReference>